<sequence length="282" mass="32388">TNTKTNNAQITFNQQIISNIPPDQAFRFLGCWFSRTLSHKPTHTIITDEITAALRKLRHAKITDKQAIYIINSVILTRFAYRIQNTSFSSSQLDKITKSYTNLAKHKAGFASTIPSSTLFHNRIYSLKTTQNTQQLQHINNFIKILNHPSFGISALKIQLQQLQNSAATNLSILTYQPTFPTPESKTTTAQIVLELHKAQLTLHNDSNIWPILMNQTGTSINNILYSNSKASVIKRKLNTHHIYFIEQLTNHSHTQFLTWQESHPKKFRTLCDKYIEHQKSM</sequence>
<name>A0A9N9HJU9_9GLOM</name>
<gene>
    <name evidence="1" type="ORF">ALEPTO_LOCUS10876</name>
</gene>
<evidence type="ECO:0000313" key="1">
    <source>
        <dbReference type="EMBL" id="CAG8681638.1"/>
    </source>
</evidence>
<organism evidence="1 2">
    <name type="scientific">Ambispora leptoticha</name>
    <dbReference type="NCBI Taxonomy" id="144679"/>
    <lineage>
        <taxon>Eukaryota</taxon>
        <taxon>Fungi</taxon>
        <taxon>Fungi incertae sedis</taxon>
        <taxon>Mucoromycota</taxon>
        <taxon>Glomeromycotina</taxon>
        <taxon>Glomeromycetes</taxon>
        <taxon>Archaeosporales</taxon>
        <taxon>Ambisporaceae</taxon>
        <taxon>Ambispora</taxon>
    </lineage>
</organism>
<feature type="non-terminal residue" evidence="1">
    <location>
        <position position="1"/>
    </location>
</feature>
<dbReference type="EMBL" id="CAJVPS010014305">
    <property type="protein sequence ID" value="CAG8681638.1"/>
    <property type="molecule type" value="Genomic_DNA"/>
</dbReference>
<dbReference type="Proteomes" id="UP000789508">
    <property type="component" value="Unassembled WGS sequence"/>
</dbReference>
<comment type="caution">
    <text evidence="1">The sequence shown here is derived from an EMBL/GenBank/DDBJ whole genome shotgun (WGS) entry which is preliminary data.</text>
</comment>
<proteinExistence type="predicted"/>
<protein>
    <submittedName>
        <fullName evidence="1">531_t:CDS:1</fullName>
    </submittedName>
</protein>
<evidence type="ECO:0000313" key="2">
    <source>
        <dbReference type="Proteomes" id="UP000789508"/>
    </source>
</evidence>
<keyword evidence="2" id="KW-1185">Reference proteome</keyword>
<dbReference type="AlphaFoldDB" id="A0A9N9HJU9"/>
<dbReference type="OrthoDB" id="2489788at2759"/>
<accession>A0A9N9HJU9</accession>
<reference evidence="1" key="1">
    <citation type="submission" date="2021-06" db="EMBL/GenBank/DDBJ databases">
        <authorList>
            <person name="Kallberg Y."/>
            <person name="Tangrot J."/>
            <person name="Rosling A."/>
        </authorList>
    </citation>
    <scope>NUCLEOTIDE SEQUENCE</scope>
    <source>
        <strain evidence="1">FL130A</strain>
    </source>
</reference>